<protein>
    <submittedName>
        <fullName evidence="2">HNH endonuclease</fullName>
    </submittedName>
</protein>
<sequence length="214" mass="23510">MVHGVPVRVTSQWFNPPTSKSLPLLLRYLAGKGIPADFQSETATSDALPPDVSIRPARGRYKGNAIGNAQNYLVRNILSRLGDEQFNALQWQAVVDAFGRACAYCGAEGDLVMDHVVPINKQALGEHRLGNLVPSCRACNARKAERDFREFLADDPVRVATIEAHMTSHGYEPIGDHAQLRTIIELAHQDVRNLADRYVAIINTVLTGKPDGTE</sequence>
<dbReference type="GO" id="GO:0008270">
    <property type="term" value="F:zinc ion binding"/>
    <property type="evidence" value="ECO:0007669"/>
    <property type="project" value="InterPro"/>
</dbReference>
<feature type="domain" description="HNH nuclease" evidence="1">
    <location>
        <begin position="89"/>
        <end position="141"/>
    </location>
</feature>
<evidence type="ECO:0000313" key="3">
    <source>
        <dbReference type="Proteomes" id="UP000193862"/>
    </source>
</evidence>
<dbReference type="InterPro" id="IPR003615">
    <property type="entry name" value="HNH_nuc"/>
</dbReference>
<keyword evidence="2" id="KW-0540">Nuclease</keyword>
<proteinExistence type="predicted"/>
<accession>A0A1Y5TLJ2</accession>
<dbReference type="Pfam" id="PF01844">
    <property type="entry name" value="HNH"/>
    <property type="match status" value="1"/>
</dbReference>
<evidence type="ECO:0000259" key="1">
    <source>
        <dbReference type="SMART" id="SM00507"/>
    </source>
</evidence>
<dbReference type="SMART" id="SM00507">
    <property type="entry name" value="HNHc"/>
    <property type="match status" value="1"/>
</dbReference>
<dbReference type="Proteomes" id="UP000193862">
    <property type="component" value="Unassembled WGS sequence"/>
</dbReference>
<dbReference type="InterPro" id="IPR002711">
    <property type="entry name" value="HNH"/>
</dbReference>
<keyword evidence="2" id="KW-0378">Hydrolase</keyword>
<evidence type="ECO:0000313" key="2">
    <source>
        <dbReference type="EMBL" id="SLN66441.1"/>
    </source>
</evidence>
<dbReference type="GO" id="GO:0003676">
    <property type="term" value="F:nucleic acid binding"/>
    <property type="evidence" value="ECO:0007669"/>
    <property type="project" value="InterPro"/>
</dbReference>
<name>A0A1Y5TLJ2_9RHOB</name>
<reference evidence="2 3" key="1">
    <citation type="submission" date="2017-03" db="EMBL/GenBank/DDBJ databases">
        <authorList>
            <person name="Afonso C.L."/>
            <person name="Miller P.J."/>
            <person name="Scott M.A."/>
            <person name="Spackman E."/>
            <person name="Goraichik I."/>
            <person name="Dimitrov K.M."/>
            <person name="Suarez D.L."/>
            <person name="Swayne D.E."/>
        </authorList>
    </citation>
    <scope>NUCLEOTIDE SEQUENCE [LARGE SCALE GENOMIC DNA]</scope>
    <source>
        <strain evidence="2 3">CECT 8620</strain>
    </source>
</reference>
<organism evidence="2 3">
    <name type="scientific">Aquimixticola soesokkakensis</name>
    <dbReference type="NCBI Taxonomy" id="1519096"/>
    <lineage>
        <taxon>Bacteria</taxon>
        <taxon>Pseudomonadati</taxon>
        <taxon>Pseudomonadota</taxon>
        <taxon>Alphaproteobacteria</taxon>
        <taxon>Rhodobacterales</taxon>
        <taxon>Paracoccaceae</taxon>
        <taxon>Aquimixticola</taxon>
    </lineage>
</organism>
<dbReference type="GO" id="GO:0004519">
    <property type="term" value="F:endonuclease activity"/>
    <property type="evidence" value="ECO:0007669"/>
    <property type="project" value="UniProtKB-KW"/>
</dbReference>
<dbReference type="Gene3D" id="1.10.30.50">
    <property type="match status" value="1"/>
</dbReference>
<keyword evidence="3" id="KW-1185">Reference proteome</keyword>
<dbReference type="EMBL" id="FWFS01000012">
    <property type="protein sequence ID" value="SLN66441.1"/>
    <property type="molecule type" value="Genomic_DNA"/>
</dbReference>
<gene>
    <name evidence="2" type="ORF">AQS8620_03093</name>
</gene>
<dbReference type="CDD" id="cd00085">
    <property type="entry name" value="HNHc"/>
    <property type="match status" value="1"/>
</dbReference>
<dbReference type="AlphaFoldDB" id="A0A1Y5TLJ2"/>
<keyword evidence="2" id="KW-0255">Endonuclease</keyword>